<proteinExistence type="evidence at transcript level"/>
<evidence type="ECO:0000313" key="1">
    <source>
        <dbReference type="EMBL" id="ACR34429.1"/>
    </source>
</evidence>
<dbReference type="EMBL" id="BT084076">
    <property type="protein sequence ID" value="ACR34429.1"/>
    <property type="molecule type" value="mRNA"/>
</dbReference>
<reference evidence="1" key="1">
    <citation type="journal article" date="2009" name="PLoS Genet.">
        <title>Sequencing, mapping, and analysis of 27,455 maize full-length cDNAs.</title>
        <authorList>
            <person name="Soderlund C."/>
            <person name="Descour A."/>
            <person name="Kudrna D."/>
            <person name="Bomhoff M."/>
            <person name="Boyd L."/>
            <person name="Currie J."/>
            <person name="Angelova A."/>
            <person name="Collura K."/>
            <person name="Wissotski M."/>
            <person name="Ashley E."/>
            <person name="Morrow D."/>
            <person name="Fernandes J."/>
            <person name="Walbot V."/>
            <person name="Yu Y."/>
        </authorList>
    </citation>
    <scope>NUCLEOTIDE SEQUENCE</scope>
    <source>
        <strain evidence="1">B73</strain>
    </source>
</reference>
<sequence length="22" mass="2500">MRQLACKTIVREGGKLTFYTAL</sequence>
<protein>
    <submittedName>
        <fullName evidence="1">Uncharacterized protein</fullName>
    </submittedName>
</protein>
<dbReference type="AlphaFoldDB" id="C4IZS9"/>
<name>C4IZS9_MAIZE</name>
<accession>C4IZS9</accession>
<organism evidence="1">
    <name type="scientific">Zea mays</name>
    <name type="common">Maize</name>
    <dbReference type="NCBI Taxonomy" id="4577"/>
    <lineage>
        <taxon>Eukaryota</taxon>
        <taxon>Viridiplantae</taxon>
        <taxon>Streptophyta</taxon>
        <taxon>Embryophyta</taxon>
        <taxon>Tracheophyta</taxon>
        <taxon>Spermatophyta</taxon>
        <taxon>Magnoliopsida</taxon>
        <taxon>Liliopsida</taxon>
        <taxon>Poales</taxon>
        <taxon>Poaceae</taxon>
        <taxon>PACMAD clade</taxon>
        <taxon>Panicoideae</taxon>
        <taxon>Andropogonodae</taxon>
        <taxon>Andropogoneae</taxon>
        <taxon>Tripsacinae</taxon>
        <taxon>Zea</taxon>
    </lineage>
</organism>
<reference evidence="1" key="2">
    <citation type="submission" date="2012-06" db="EMBL/GenBank/DDBJ databases">
        <authorList>
            <person name="Yu Y."/>
            <person name="Currie J."/>
            <person name="Lomeli R."/>
            <person name="Angelova A."/>
            <person name="Collura K."/>
            <person name="Wissotski M."/>
            <person name="Campos D."/>
            <person name="Kudrna D."/>
            <person name="Golser W."/>
            <person name="Ashely E."/>
            <person name="Descour A."/>
            <person name="Fernandes J."/>
            <person name="Soderlund C."/>
            <person name="Walbot V."/>
        </authorList>
    </citation>
    <scope>NUCLEOTIDE SEQUENCE</scope>
    <source>
        <strain evidence="1">B73</strain>
    </source>
</reference>